<feature type="domain" description="YcaO" evidence="1">
    <location>
        <begin position="67"/>
        <end position="382"/>
    </location>
</feature>
<evidence type="ECO:0000313" key="3">
    <source>
        <dbReference type="Proteomes" id="UP001431313"/>
    </source>
</evidence>
<comment type="caution">
    <text evidence="2">The sequence shown here is derived from an EMBL/GenBank/DDBJ whole genome shotgun (WGS) entry which is preliminary data.</text>
</comment>
<sequence>MPGAEEWVVLPGTVRARTPEETWEALAGLLPDFGITRVADLTGLDCIGLPVWTAVRPASLTLTTSLGKGATALLAKLSAVLEAVELWHVEQPLPVAARGPAAEVAPDCPVAALPLIVPHPGRVLAGVVWEWTPGTGLVDGLRRLLPVGLVRRRAQRSEWAPDLLRTTSTGLAVGNTRDEARLHGLLEVVERDVLYRDAVSGGRCRTLIDPATVDDPYGREMLDRLAAAGMELEVALVAGPYGLPVCAAYLWSEDYPVVFAGGGCHIDPGIALSRAVSEAVQSRLAAVAGTRDDLPTDTGSAGRVLFRPATTTGLVPWPQATEQFAPALSGFAAQVAAVAGRVAAVTGHQPVALDLSAPGGPVHAVQIVCPGARSRLRRSMPR</sequence>
<dbReference type="Pfam" id="PF02624">
    <property type="entry name" value="YcaO"/>
    <property type="match status" value="1"/>
</dbReference>
<dbReference type="InterPro" id="IPR003776">
    <property type="entry name" value="YcaO-like_dom"/>
</dbReference>
<keyword evidence="3" id="KW-1185">Reference proteome</keyword>
<dbReference type="EMBL" id="JANUGQ010000002">
    <property type="protein sequence ID" value="MCS0634993.1"/>
    <property type="molecule type" value="Genomic_DNA"/>
</dbReference>
<dbReference type="Proteomes" id="UP001431313">
    <property type="component" value="Unassembled WGS sequence"/>
</dbReference>
<dbReference type="NCBIfam" id="TIGR00702">
    <property type="entry name" value="YcaO-type kinase domain"/>
    <property type="match status" value="1"/>
</dbReference>
<dbReference type="PROSITE" id="PS51664">
    <property type="entry name" value="YCAO"/>
    <property type="match status" value="1"/>
</dbReference>
<dbReference type="PANTHER" id="PTHR37809:SF1">
    <property type="entry name" value="RIBOSOMAL PROTEIN S12 METHYLTHIOTRANSFERASE ACCESSORY FACTOR YCAO"/>
    <property type="match status" value="1"/>
</dbReference>
<dbReference type="Gene3D" id="3.30.160.660">
    <property type="match status" value="1"/>
</dbReference>
<evidence type="ECO:0000259" key="1">
    <source>
        <dbReference type="PROSITE" id="PS51664"/>
    </source>
</evidence>
<gene>
    <name evidence="2" type="ORF">NX801_04830</name>
</gene>
<dbReference type="RefSeq" id="WP_258785639.1">
    <property type="nucleotide sequence ID" value="NZ_JANUGQ010000002.1"/>
</dbReference>
<proteinExistence type="predicted"/>
<evidence type="ECO:0000313" key="2">
    <source>
        <dbReference type="EMBL" id="MCS0634993.1"/>
    </source>
</evidence>
<protein>
    <submittedName>
        <fullName evidence="2">YcaO-like family protein</fullName>
    </submittedName>
</protein>
<dbReference type="PANTHER" id="PTHR37809">
    <property type="entry name" value="RIBOSOMAL PROTEIN S12 METHYLTHIOTRANSFERASE ACCESSORY FACTOR YCAO"/>
    <property type="match status" value="1"/>
</dbReference>
<reference evidence="2" key="1">
    <citation type="submission" date="2022-08" db="EMBL/GenBank/DDBJ databases">
        <authorList>
            <person name="Somphong A."/>
            <person name="Phongsopitanun W."/>
        </authorList>
    </citation>
    <scope>NUCLEOTIDE SEQUENCE</scope>
    <source>
        <strain evidence="2">LP05-1</strain>
    </source>
</reference>
<accession>A0ABT2CC64</accession>
<name>A0ABT2CC64_9ACTN</name>
<organism evidence="2 3">
    <name type="scientific">Streptomyces pyxinae</name>
    <dbReference type="NCBI Taxonomy" id="2970734"/>
    <lineage>
        <taxon>Bacteria</taxon>
        <taxon>Bacillati</taxon>
        <taxon>Actinomycetota</taxon>
        <taxon>Actinomycetes</taxon>
        <taxon>Kitasatosporales</taxon>
        <taxon>Streptomycetaceae</taxon>
        <taxon>Streptomyces</taxon>
    </lineage>
</organism>